<protein>
    <submittedName>
        <fullName evidence="2">Uncharacterized protein</fullName>
    </submittedName>
</protein>
<dbReference type="Proteomes" id="UP000308197">
    <property type="component" value="Unassembled WGS sequence"/>
</dbReference>
<dbReference type="STRING" id="1314778.A0A5C3P458"/>
<feature type="region of interest" description="Disordered" evidence="1">
    <location>
        <begin position="487"/>
        <end position="508"/>
    </location>
</feature>
<evidence type="ECO:0000313" key="2">
    <source>
        <dbReference type="EMBL" id="TFK80553.1"/>
    </source>
</evidence>
<dbReference type="EMBL" id="ML211749">
    <property type="protein sequence ID" value="TFK80553.1"/>
    <property type="molecule type" value="Genomic_DNA"/>
</dbReference>
<feature type="region of interest" description="Disordered" evidence="1">
    <location>
        <begin position="1"/>
        <end position="33"/>
    </location>
</feature>
<proteinExistence type="predicted"/>
<reference evidence="2 3" key="1">
    <citation type="journal article" date="2019" name="Nat. Ecol. Evol.">
        <title>Megaphylogeny resolves global patterns of mushroom evolution.</title>
        <authorList>
            <person name="Varga T."/>
            <person name="Krizsan K."/>
            <person name="Foldi C."/>
            <person name="Dima B."/>
            <person name="Sanchez-Garcia M."/>
            <person name="Sanchez-Ramirez S."/>
            <person name="Szollosi G.J."/>
            <person name="Szarkandi J.G."/>
            <person name="Papp V."/>
            <person name="Albert L."/>
            <person name="Andreopoulos W."/>
            <person name="Angelini C."/>
            <person name="Antonin V."/>
            <person name="Barry K.W."/>
            <person name="Bougher N.L."/>
            <person name="Buchanan P."/>
            <person name="Buyck B."/>
            <person name="Bense V."/>
            <person name="Catcheside P."/>
            <person name="Chovatia M."/>
            <person name="Cooper J."/>
            <person name="Damon W."/>
            <person name="Desjardin D."/>
            <person name="Finy P."/>
            <person name="Geml J."/>
            <person name="Haridas S."/>
            <person name="Hughes K."/>
            <person name="Justo A."/>
            <person name="Karasinski D."/>
            <person name="Kautmanova I."/>
            <person name="Kiss B."/>
            <person name="Kocsube S."/>
            <person name="Kotiranta H."/>
            <person name="LaButti K.M."/>
            <person name="Lechner B.E."/>
            <person name="Liimatainen K."/>
            <person name="Lipzen A."/>
            <person name="Lukacs Z."/>
            <person name="Mihaltcheva S."/>
            <person name="Morgado L.N."/>
            <person name="Niskanen T."/>
            <person name="Noordeloos M.E."/>
            <person name="Ohm R.A."/>
            <person name="Ortiz-Santana B."/>
            <person name="Ovrebo C."/>
            <person name="Racz N."/>
            <person name="Riley R."/>
            <person name="Savchenko A."/>
            <person name="Shiryaev A."/>
            <person name="Soop K."/>
            <person name="Spirin V."/>
            <person name="Szebenyi C."/>
            <person name="Tomsovsky M."/>
            <person name="Tulloss R.E."/>
            <person name="Uehling J."/>
            <person name="Grigoriev I.V."/>
            <person name="Vagvolgyi C."/>
            <person name="Papp T."/>
            <person name="Martin F.M."/>
            <person name="Miettinen O."/>
            <person name="Hibbett D.S."/>
            <person name="Nagy L.G."/>
        </authorList>
    </citation>
    <scope>NUCLEOTIDE SEQUENCE [LARGE SCALE GENOMIC DNA]</scope>
    <source>
        <strain evidence="2 3">HHB13444</strain>
    </source>
</reference>
<keyword evidence="3" id="KW-1185">Reference proteome</keyword>
<accession>A0A5C3P458</accession>
<organism evidence="2 3">
    <name type="scientific">Polyporus arcularius HHB13444</name>
    <dbReference type="NCBI Taxonomy" id="1314778"/>
    <lineage>
        <taxon>Eukaryota</taxon>
        <taxon>Fungi</taxon>
        <taxon>Dikarya</taxon>
        <taxon>Basidiomycota</taxon>
        <taxon>Agaricomycotina</taxon>
        <taxon>Agaricomycetes</taxon>
        <taxon>Polyporales</taxon>
        <taxon>Polyporaceae</taxon>
        <taxon>Polyporus</taxon>
    </lineage>
</organism>
<evidence type="ECO:0000313" key="3">
    <source>
        <dbReference type="Proteomes" id="UP000308197"/>
    </source>
</evidence>
<gene>
    <name evidence="2" type="ORF">K466DRAFT_569570</name>
</gene>
<name>A0A5C3P458_9APHY</name>
<dbReference type="AlphaFoldDB" id="A0A5C3P458"/>
<dbReference type="InParanoid" id="A0A5C3P458"/>
<feature type="compositionally biased region" description="Polar residues" evidence="1">
    <location>
        <begin position="205"/>
        <end position="214"/>
    </location>
</feature>
<feature type="compositionally biased region" description="Basic and acidic residues" evidence="1">
    <location>
        <begin position="493"/>
        <end position="502"/>
    </location>
</feature>
<feature type="region of interest" description="Disordered" evidence="1">
    <location>
        <begin position="205"/>
        <end position="225"/>
    </location>
</feature>
<evidence type="ECO:0000256" key="1">
    <source>
        <dbReference type="SAM" id="MobiDB-lite"/>
    </source>
</evidence>
<sequence length="508" mass="56576">MTSAHDSLGSPATPRPRIVNNPGSPTPRPTKKSEISGMLVFGLGLDKSLASGSGQQSLPVPPAPLKLEHIDLKTLLSRDTVTLLDCLQAERPKLAVPYKKDALKDTKGTTRHELDTVDVPLRTIVTCPRTFDDIVRQAQEMLKGFVLDLRKQEDCMFAAHVIPGLINPVLSSGIFSEADVVINRTGVGFRPAIAVLRFLKECEQQPSTSDSTPTKGGKAPVTPNKTPGFVKREILPYPYFSSALNVKIIPDLQLVVGEGDTSMTREVPMTVEFKSSNVWDRAQFDALLAPELVEPHAVHFEWPQTVGKDHTKQCRVIVQIWSQMSHAKCKFGIISAEHMMSIFMREGDVLYMSRAYDQEEKSALRIVAASMAAMGMTIRMPKMPDAEQLRESWPNVKQSELEKMTLRPGIYEPTLHEVQRRIIAERKSREGEADDHDVCPQYRSVTVAFEGTGLATGLGDDFTKLRHTWIVVTMRLIVIQAAHTDFPSAGEQVPEHSKEQTRRGRRKK</sequence>